<keyword evidence="7" id="KW-1185">Reference proteome</keyword>
<keyword evidence="1 3" id="KW-0597">Phosphoprotein</keyword>
<dbReference type="PANTHER" id="PTHR45566">
    <property type="entry name" value="HTH-TYPE TRANSCRIPTIONAL REGULATOR YHJB-RELATED"/>
    <property type="match status" value="1"/>
</dbReference>
<dbReference type="PROSITE" id="PS50110">
    <property type="entry name" value="RESPONSE_REGULATORY"/>
    <property type="match status" value="1"/>
</dbReference>
<dbReference type="Gene3D" id="3.40.50.2300">
    <property type="match status" value="1"/>
</dbReference>
<dbReference type="SMART" id="SM00421">
    <property type="entry name" value="HTH_LUXR"/>
    <property type="match status" value="1"/>
</dbReference>
<evidence type="ECO:0000256" key="3">
    <source>
        <dbReference type="PROSITE-ProRule" id="PRU00169"/>
    </source>
</evidence>
<dbReference type="InterPro" id="IPR000792">
    <property type="entry name" value="Tscrpt_reg_LuxR_C"/>
</dbReference>
<dbReference type="InterPro" id="IPR011006">
    <property type="entry name" value="CheY-like_superfamily"/>
</dbReference>
<reference evidence="6 7" key="1">
    <citation type="submission" date="2022-07" db="EMBL/GenBank/DDBJ databases">
        <authorList>
            <person name="Xamxidin M."/>
            <person name="Wu M."/>
        </authorList>
    </citation>
    <scope>NUCLEOTIDE SEQUENCE [LARGE SCALE GENOMIC DNA]</scope>
    <source>
        <strain evidence="6 7">NBRC 111650</strain>
    </source>
</reference>
<organism evidence="6 7">
    <name type="scientific">Limnobacter humi</name>
    <dbReference type="NCBI Taxonomy" id="1778671"/>
    <lineage>
        <taxon>Bacteria</taxon>
        <taxon>Pseudomonadati</taxon>
        <taxon>Pseudomonadota</taxon>
        <taxon>Betaproteobacteria</taxon>
        <taxon>Burkholderiales</taxon>
        <taxon>Burkholderiaceae</taxon>
        <taxon>Limnobacter</taxon>
    </lineage>
</organism>
<dbReference type="InterPro" id="IPR036388">
    <property type="entry name" value="WH-like_DNA-bd_sf"/>
</dbReference>
<dbReference type="EMBL" id="JANIGO010000001">
    <property type="protein sequence ID" value="MCQ8895282.1"/>
    <property type="molecule type" value="Genomic_DNA"/>
</dbReference>
<dbReference type="CDD" id="cd17535">
    <property type="entry name" value="REC_NarL-like"/>
    <property type="match status" value="1"/>
</dbReference>
<protein>
    <submittedName>
        <fullName evidence="6">Response regulator transcription factor</fullName>
    </submittedName>
</protein>
<evidence type="ECO:0000313" key="7">
    <source>
        <dbReference type="Proteomes" id="UP001204142"/>
    </source>
</evidence>
<feature type="domain" description="HTH luxR-type" evidence="4">
    <location>
        <begin position="138"/>
        <end position="203"/>
    </location>
</feature>
<evidence type="ECO:0000313" key="6">
    <source>
        <dbReference type="EMBL" id="MCQ8895282.1"/>
    </source>
</evidence>
<dbReference type="Pfam" id="PF00072">
    <property type="entry name" value="Response_reg"/>
    <property type="match status" value="1"/>
</dbReference>
<feature type="domain" description="Response regulatory" evidence="5">
    <location>
        <begin position="2"/>
        <end position="119"/>
    </location>
</feature>
<sequence length="205" mass="22437">MNLLVIDDHLLFREGLRHILQRLDDTVTIHEFGALQPALRFADEMSDFDLILMDMQLPDSAGLQGLQALRRAFPGSPIALISGVADTIQIQQGLRQGAQGFISKSGSADDLLNAIERILAGHVESPSPQRPIALSTQPSRSAFHLTPRQVEVLSQLCEGHSNKEIGRMLNMSENTVRCHVASVFRALGAKSRTEAVVLAKRRGVV</sequence>
<name>A0ABT1WEX0_9BURK</name>
<feature type="modified residue" description="4-aspartylphosphate" evidence="3">
    <location>
        <position position="54"/>
    </location>
</feature>
<dbReference type="InterPro" id="IPR016032">
    <property type="entry name" value="Sig_transdc_resp-reg_C-effctor"/>
</dbReference>
<dbReference type="PANTHER" id="PTHR45566:SF2">
    <property type="entry name" value="NARL SUBFAMILY"/>
    <property type="match status" value="1"/>
</dbReference>
<evidence type="ECO:0000256" key="2">
    <source>
        <dbReference type="ARBA" id="ARBA00023125"/>
    </source>
</evidence>
<accession>A0ABT1WEX0</accession>
<gene>
    <name evidence="6" type="ORF">NQT62_02365</name>
</gene>
<dbReference type="InterPro" id="IPR001789">
    <property type="entry name" value="Sig_transdc_resp-reg_receiver"/>
</dbReference>
<evidence type="ECO:0000256" key="1">
    <source>
        <dbReference type="ARBA" id="ARBA00022553"/>
    </source>
</evidence>
<dbReference type="SUPFAM" id="SSF46894">
    <property type="entry name" value="C-terminal effector domain of the bipartite response regulators"/>
    <property type="match status" value="1"/>
</dbReference>
<dbReference type="PRINTS" id="PR00038">
    <property type="entry name" value="HTHLUXR"/>
</dbReference>
<dbReference type="PROSITE" id="PS50043">
    <property type="entry name" value="HTH_LUXR_2"/>
    <property type="match status" value="1"/>
</dbReference>
<dbReference type="Gene3D" id="1.10.10.10">
    <property type="entry name" value="Winged helix-like DNA-binding domain superfamily/Winged helix DNA-binding domain"/>
    <property type="match status" value="1"/>
</dbReference>
<keyword evidence="2" id="KW-0238">DNA-binding</keyword>
<proteinExistence type="predicted"/>
<dbReference type="RefSeq" id="WP_256762960.1">
    <property type="nucleotide sequence ID" value="NZ_JANIGO010000001.1"/>
</dbReference>
<dbReference type="Pfam" id="PF00196">
    <property type="entry name" value="GerE"/>
    <property type="match status" value="1"/>
</dbReference>
<dbReference type="CDD" id="cd06170">
    <property type="entry name" value="LuxR_C_like"/>
    <property type="match status" value="1"/>
</dbReference>
<evidence type="ECO:0000259" key="5">
    <source>
        <dbReference type="PROSITE" id="PS50110"/>
    </source>
</evidence>
<dbReference type="Proteomes" id="UP001204142">
    <property type="component" value="Unassembled WGS sequence"/>
</dbReference>
<dbReference type="SMART" id="SM00448">
    <property type="entry name" value="REC"/>
    <property type="match status" value="1"/>
</dbReference>
<evidence type="ECO:0000259" key="4">
    <source>
        <dbReference type="PROSITE" id="PS50043"/>
    </source>
</evidence>
<dbReference type="InterPro" id="IPR058245">
    <property type="entry name" value="NreC/VraR/RcsB-like_REC"/>
</dbReference>
<dbReference type="InterPro" id="IPR051015">
    <property type="entry name" value="EvgA-like"/>
</dbReference>
<dbReference type="SUPFAM" id="SSF52172">
    <property type="entry name" value="CheY-like"/>
    <property type="match status" value="1"/>
</dbReference>
<comment type="caution">
    <text evidence="6">The sequence shown here is derived from an EMBL/GenBank/DDBJ whole genome shotgun (WGS) entry which is preliminary data.</text>
</comment>